<evidence type="ECO:0000256" key="6">
    <source>
        <dbReference type="ARBA" id="ARBA00022741"/>
    </source>
</evidence>
<dbReference type="PROSITE" id="PS01011">
    <property type="entry name" value="FOLYLPOLYGLU_SYNT_1"/>
    <property type="match status" value="1"/>
</dbReference>
<dbReference type="PROSITE" id="PS01012">
    <property type="entry name" value="FOLYLPOLYGLU_SYNT_2"/>
    <property type="match status" value="1"/>
</dbReference>
<dbReference type="SUPFAM" id="SSF53623">
    <property type="entry name" value="MurD-like peptide ligases, catalytic domain"/>
    <property type="match status" value="1"/>
</dbReference>
<organism evidence="14 16">
    <name type="scientific">Acetivibrio saccincola</name>
    <dbReference type="NCBI Taxonomy" id="1677857"/>
    <lineage>
        <taxon>Bacteria</taxon>
        <taxon>Bacillati</taxon>
        <taxon>Bacillota</taxon>
        <taxon>Clostridia</taxon>
        <taxon>Eubacteriales</taxon>
        <taxon>Oscillospiraceae</taxon>
        <taxon>Acetivibrio</taxon>
    </lineage>
</organism>
<evidence type="ECO:0000313" key="15">
    <source>
        <dbReference type="EMBL" id="PQQ68066.1"/>
    </source>
</evidence>
<dbReference type="EMBL" id="NEMB01000003">
    <property type="protein sequence ID" value="PQQ68066.1"/>
    <property type="molecule type" value="Genomic_DNA"/>
</dbReference>
<proteinExistence type="inferred from homology"/>
<evidence type="ECO:0000256" key="8">
    <source>
        <dbReference type="ARBA" id="ARBA00022842"/>
    </source>
</evidence>
<evidence type="ECO:0000259" key="12">
    <source>
        <dbReference type="Pfam" id="PF02875"/>
    </source>
</evidence>
<dbReference type="AlphaFoldDB" id="A0A2K9EDG4"/>
<dbReference type="GO" id="GO:0004326">
    <property type="term" value="F:tetrahydrofolylpolyglutamate synthase activity"/>
    <property type="evidence" value="ECO:0007669"/>
    <property type="project" value="UniProtKB-EC"/>
</dbReference>
<dbReference type="Proteomes" id="UP000233534">
    <property type="component" value="Chromosome"/>
</dbReference>
<evidence type="ECO:0000256" key="3">
    <source>
        <dbReference type="ARBA" id="ARBA00013025"/>
    </source>
</evidence>
<comment type="cofactor">
    <cofactor evidence="1">
        <name>Mg(2+)</name>
        <dbReference type="ChEBI" id="CHEBI:18420"/>
    </cofactor>
</comment>
<dbReference type="InterPro" id="IPR013221">
    <property type="entry name" value="Mur_ligase_cen"/>
</dbReference>
<dbReference type="InterPro" id="IPR001645">
    <property type="entry name" value="Folylpolyglutamate_synth"/>
</dbReference>
<dbReference type="GO" id="GO:0008841">
    <property type="term" value="F:dihydrofolate synthase activity"/>
    <property type="evidence" value="ECO:0007669"/>
    <property type="project" value="TreeGrafter"/>
</dbReference>
<dbReference type="Gene3D" id="3.40.1190.10">
    <property type="entry name" value="Mur-like, catalytic domain"/>
    <property type="match status" value="1"/>
</dbReference>
<keyword evidence="4 11" id="KW-0436">Ligase</keyword>
<dbReference type="InterPro" id="IPR018109">
    <property type="entry name" value="Folylpolyglutamate_synth_CS"/>
</dbReference>
<dbReference type="Proteomes" id="UP000239720">
    <property type="component" value="Unassembled WGS sequence"/>
</dbReference>
<feature type="domain" description="Mur ligase central" evidence="13">
    <location>
        <begin position="134"/>
        <end position="263"/>
    </location>
</feature>
<gene>
    <name evidence="14" type="primary">fgs</name>
    <name evidence="15" type="ORF">B9R14_15670</name>
    <name evidence="14" type="ORF">HVS_11460</name>
</gene>
<keyword evidence="5" id="KW-0479">Metal-binding</keyword>
<evidence type="ECO:0000256" key="9">
    <source>
        <dbReference type="ARBA" id="ARBA00030592"/>
    </source>
</evidence>
<reference evidence="14 16" key="1">
    <citation type="submission" date="2017-12" db="EMBL/GenBank/DDBJ databases">
        <title>Complete genome sequence of Herbivorax saccincola GGR1, a novel Cellulosome-producing hydrolytic bacterium in a thermophilic biogas plant, established by Illumina and Nanopore MinION sequencing.</title>
        <authorList>
            <person name="Pechtl A."/>
            <person name="Ruckert C."/>
            <person name="Koeck D.E."/>
            <person name="Maus I."/>
            <person name="Winkler A."/>
            <person name="Kalinowski J."/>
            <person name="Puhler A."/>
            <person name="Schwarz W.W."/>
            <person name="Zverlov V.V."/>
            <person name="Schluter A."/>
            <person name="Liebl W."/>
        </authorList>
    </citation>
    <scope>NUCLEOTIDE SEQUENCE [LARGE SCALE GENOMIC DNA]</scope>
    <source>
        <strain evidence="14">GGR1</strain>
        <strain evidence="16">SR1</strain>
    </source>
</reference>
<evidence type="ECO:0000256" key="4">
    <source>
        <dbReference type="ARBA" id="ARBA00022598"/>
    </source>
</evidence>
<name>A0A2K9EDG4_9FIRM</name>
<dbReference type="GO" id="GO:0005524">
    <property type="term" value="F:ATP binding"/>
    <property type="evidence" value="ECO:0007669"/>
    <property type="project" value="UniProtKB-KW"/>
</dbReference>
<dbReference type="RefSeq" id="WP_101302431.1">
    <property type="nucleotide sequence ID" value="NZ_CP025197.1"/>
</dbReference>
<evidence type="ECO:0000256" key="5">
    <source>
        <dbReference type="ARBA" id="ARBA00022723"/>
    </source>
</evidence>
<dbReference type="EC" id="6.3.2.17" evidence="3"/>
<evidence type="ECO:0000256" key="10">
    <source>
        <dbReference type="ARBA" id="ARBA00047493"/>
    </source>
</evidence>
<evidence type="ECO:0000256" key="2">
    <source>
        <dbReference type="ARBA" id="ARBA00008276"/>
    </source>
</evidence>
<evidence type="ECO:0000256" key="1">
    <source>
        <dbReference type="ARBA" id="ARBA00001946"/>
    </source>
</evidence>
<evidence type="ECO:0000313" key="14">
    <source>
        <dbReference type="EMBL" id="AUG58184.1"/>
    </source>
</evidence>
<dbReference type="GO" id="GO:0005737">
    <property type="term" value="C:cytoplasm"/>
    <property type="evidence" value="ECO:0007669"/>
    <property type="project" value="TreeGrafter"/>
</dbReference>
<dbReference type="PIRSF" id="PIRSF001563">
    <property type="entry name" value="Folylpolyglu_synth"/>
    <property type="match status" value="1"/>
</dbReference>
<evidence type="ECO:0000313" key="17">
    <source>
        <dbReference type="Proteomes" id="UP000239720"/>
    </source>
</evidence>
<keyword evidence="6 11" id="KW-0547">Nucleotide-binding</keyword>
<keyword evidence="8" id="KW-0460">Magnesium</keyword>
<evidence type="ECO:0000259" key="13">
    <source>
        <dbReference type="Pfam" id="PF08245"/>
    </source>
</evidence>
<accession>A0A2K9EDG4</accession>
<dbReference type="Pfam" id="PF08245">
    <property type="entry name" value="Mur_ligase_M"/>
    <property type="match status" value="1"/>
</dbReference>
<keyword evidence="7 11" id="KW-0067">ATP-binding</keyword>
<comment type="similarity">
    <text evidence="2 11">Belongs to the folylpolyglutamate synthase family.</text>
</comment>
<dbReference type="InterPro" id="IPR036565">
    <property type="entry name" value="Mur-like_cat_sf"/>
</dbReference>
<dbReference type="Gene3D" id="3.90.190.20">
    <property type="entry name" value="Mur ligase, C-terminal domain"/>
    <property type="match status" value="1"/>
</dbReference>
<dbReference type="OrthoDB" id="9809356at2"/>
<dbReference type="EMBL" id="CP025197">
    <property type="protein sequence ID" value="AUG58184.1"/>
    <property type="molecule type" value="Genomic_DNA"/>
</dbReference>
<feature type="domain" description="Mur ligase C-terminal" evidence="12">
    <location>
        <begin position="292"/>
        <end position="411"/>
    </location>
</feature>
<sequence length="424" mass="47348">MDYQEAVNYVNERALLGINLGLDRIKTLLDLMGNPQEKLKCIHVAGTNGKGSVIAMISSILNEAGYNVGGFISPYIESIEDSILVNGKKISKEDFVKSLQYVKEKARLMGKDGYFLTEFEILTATGFWYFYNINCDIVLLEVGLGGRLDSTNVIESPLVSVISNIDYDHTGQLGNTLTEIAYEKAGIIKKDSLVVLYPQKEEVEKVIEEVCKKNNAFLIKTDFSKINVKKSSIEGQEFDFGKRKSIKINLLGKHQINNAALVIDTIDALIKKGYSISENAIKRGLFLAKWPGRLEVLKKNPLFIIDGAHNLSGAKVLKENLETYFPHKKIIFITGIFKDKDYVSMIKECSYIASKFIIINLESKRGLDAEELAKIAKRYCNNVVISDTIERAVRTGINDASADDVVCAFGSLSFVGTMRRMFKT</sequence>
<comment type="catalytic activity">
    <reaction evidence="10">
        <text>(6S)-5,6,7,8-tetrahydrofolyl-(gamma-L-Glu)(n) + L-glutamate + ATP = (6S)-5,6,7,8-tetrahydrofolyl-(gamma-L-Glu)(n+1) + ADP + phosphate + H(+)</text>
        <dbReference type="Rhea" id="RHEA:10580"/>
        <dbReference type="Rhea" id="RHEA-COMP:14738"/>
        <dbReference type="Rhea" id="RHEA-COMP:14740"/>
        <dbReference type="ChEBI" id="CHEBI:15378"/>
        <dbReference type="ChEBI" id="CHEBI:29985"/>
        <dbReference type="ChEBI" id="CHEBI:30616"/>
        <dbReference type="ChEBI" id="CHEBI:43474"/>
        <dbReference type="ChEBI" id="CHEBI:141005"/>
        <dbReference type="ChEBI" id="CHEBI:456216"/>
        <dbReference type="EC" id="6.3.2.17"/>
    </reaction>
</comment>
<dbReference type="Pfam" id="PF02875">
    <property type="entry name" value="Mur_ligase_C"/>
    <property type="match status" value="1"/>
</dbReference>
<dbReference type="KEGG" id="hsc:HVS_11460"/>
<dbReference type="InterPro" id="IPR036615">
    <property type="entry name" value="Mur_ligase_C_dom_sf"/>
</dbReference>
<dbReference type="NCBIfam" id="TIGR01499">
    <property type="entry name" value="folC"/>
    <property type="match status" value="1"/>
</dbReference>
<dbReference type="InterPro" id="IPR004101">
    <property type="entry name" value="Mur_ligase_C"/>
</dbReference>
<dbReference type="SUPFAM" id="SSF53244">
    <property type="entry name" value="MurD-like peptide ligases, peptide-binding domain"/>
    <property type="match status" value="1"/>
</dbReference>
<evidence type="ECO:0000313" key="16">
    <source>
        <dbReference type="Proteomes" id="UP000233534"/>
    </source>
</evidence>
<evidence type="ECO:0000256" key="11">
    <source>
        <dbReference type="PIRNR" id="PIRNR001563"/>
    </source>
</evidence>
<dbReference type="FunFam" id="3.40.1190.10:FF:000011">
    <property type="entry name" value="Folylpolyglutamate synthase/dihydrofolate synthase"/>
    <property type="match status" value="1"/>
</dbReference>
<keyword evidence="16" id="KW-1185">Reference proteome</keyword>
<reference evidence="15 17" key="2">
    <citation type="journal article" date="2018" name="Syst. Appl. Microbiol.">
        <title>Characterization and high-quality draft genome sequence of Herbivorax saccincola A7, an anaerobic, alkaliphilic, thermophilic, cellulolytic, and xylanolytic bacterium.</title>
        <authorList>
            <person name="Aikawa S."/>
            <person name="Baramee S."/>
            <person name="Sermsathanaswadi J."/>
            <person name="Thianheng P."/>
            <person name="Tachaapaikoon C."/>
            <person name="Shikata A."/>
            <person name="Waeonukul R."/>
            <person name="Pason P."/>
            <person name="Ratanakhanokchai K."/>
            <person name="Kosugi A."/>
        </authorList>
    </citation>
    <scope>NUCLEOTIDE SEQUENCE [LARGE SCALE GENOMIC DNA]</scope>
    <source>
        <strain evidence="15 17">A7</strain>
    </source>
</reference>
<dbReference type="GO" id="GO:0046872">
    <property type="term" value="F:metal ion binding"/>
    <property type="evidence" value="ECO:0007669"/>
    <property type="project" value="UniProtKB-KW"/>
</dbReference>
<dbReference type="PANTHER" id="PTHR11136:SF0">
    <property type="entry name" value="DIHYDROFOLATE SYNTHETASE-RELATED"/>
    <property type="match status" value="1"/>
</dbReference>
<dbReference type="PANTHER" id="PTHR11136">
    <property type="entry name" value="FOLYLPOLYGLUTAMATE SYNTHASE-RELATED"/>
    <property type="match status" value="1"/>
</dbReference>
<evidence type="ECO:0000256" key="7">
    <source>
        <dbReference type="ARBA" id="ARBA00022840"/>
    </source>
</evidence>
<protein>
    <recommendedName>
        <fullName evidence="3">tetrahydrofolate synthase</fullName>
        <ecNumber evidence="3">6.3.2.17</ecNumber>
    </recommendedName>
    <alternativeName>
        <fullName evidence="9">Tetrahydrofolylpolyglutamate synthase</fullName>
    </alternativeName>
</protein>